<dbReference type="Gene3D" id="2.30.30.760">
    <property type="match status" value="1"/>
</dbReference>
<dbReference type="Proteomes" id="UP000275281">
    <property type="component" value="Unassembled WGS sequence"/>
</dbReference>
<dbReference type="GO" id="GO:0042597">
    <property type="term" value="C:periplasmic space"/>
    <property type="evidence" value="ECO:0007669"/>
    <property type="project" value="UniProtKB-SubCell"/>
</dbReference>
<feature type="domain" description="SAF" evidence="8">
    <location>
        <begin position="116"/>
        <end position="178"/>
    </location>
</feature>
<dbReference type="InterPro" id="IPR013974">
    <property type="entry name" value="SAF"/>
</dbReference>
<dbReference type="InterPro" id="IPR039246">
    <property type="entry name" value="Flagellar_FlgA"/>
</dbReference>
<evidence type="ECO:0000256" key="5">
    <source>
        <dbReference type="ARBA" id="ARBA00022764"/>
    </source>
</evidence>
<evidence type="ECO:0000259" key="8">
    <source>
        <dbReference type="SMART" id="SM00858"/>
    </source>
</evidence>
<gene>
    <name evidence="9" type="primary">flgA</name>
    <name evidence="9" type="ORF">DRW07_16640</name>
</gene>
<evidence type="ECO:0000256" key="3">
    <source>
        <dbReference type="ARBA" id="ARBA00014754"/>
    </source>
</evidence>
<dbReference type="AlphaFoldDB" id="A0A3N5XW07"/>
<dbReference type="OrthoDB" id="5729023at2"/>
<keyword evidence="5 7" id="KW-0574">Periplasm</keyword>
<feature type="signal peptide" evidence="7">
    <location>
        <begin position="1"/>
        <end position="27"/>
    </location>
</feature>
<evidence type="ECO:0000256" key="7">
    <source>
        <dbReference type="RuleBase" id="RU362063"/>
    </source>
</evidence>
<name>A0A3N5XW07_9ALTE</name>
<dbReference type="InterPro" id="IPR017585">
    <property type="entry name" value="SAF_FlgA"/>
</dbReference>
<organism evidence="9 10">
    <name type="scientific">Alteromonas sediminis</name>
    <dbReference type="NCBI Taxonomy" id="2259342"/>
    <lineage>
        <taxon>Bacteria</taxon>
        <taxon>Pseudomonadati</taxon>
        <taxon>Pseudomonadota</taxon>
        <taxon>Gammaproteobacteria</taxon>
        <taxon>Alteromonadales</taxon>
        <taxon>Alteromonadaceae</taxon>
        <taxon>Alteromonas/Salinimonas group</taxon>
        <taxon>Alteromonas</taxon>
    </lineage>
</organism>
<reference evidence="9 10" key="1">
    <citation type="submission" date="2018-11" db="EMBL/GenBank/DDBJ databases">
        <authorList>
            <person name="Ye M.-Q."/>
            <person name="Du Z.-J."/>
        </authorList>
    </citation>
    <scope>NUCLEOTIDE SEQUENCE [LARGE SCALE GENOMIC DNA]</scope>
    <source>
        <strain evidence="9 10">U0105</strain>
    </source>
</reference>
<comment type="similarity">
    <text evidence="2 7">Belongs to the FlgA family.</text>
</comment>
<keyword evidence="9" id="KW-0282">Flagellum</keyword>
<keyword evidence="7" id="KW-1005">Bacterial flagellum biogenesis</keyword>
<dbReference type="CDD" id="cd11614">
    <property type="entry name" value="SAF_CpaB_FlgA_like"/>
    <property type="match status" value="1"/>
</dbReference>
<dbReference type="GO" id="GO:0044780">
    <property type="term" value="P:bacterial-type flagellum assembly"/>
    <property type="evidence" value="ECO:0007669"/>
    <property type="project" value="InterPro"/>
</dbReference>
<dbReference type="PANTHER" id="PTHR36307:SF1">
    <property type="entry name" value="FLAGELLA BASAL BODY P-RING FORMATION PROTEIN FLGA"/>
    <property type="match status" value="1"/>
</dbReference>
<accession>A0A3N5XW07</accession>
<comment type="subcellular location">
    <subcellularLocation>
        <location evidence="1 7">Periplasm</location>
    </subcellularLocation>
</comment>
<dbReference type="RefSeq" id="WP_124029076.1">
    <property type="nucleotide sequence ID" value="NZ_JBHRSN010000013.1"/>
</dbReference>
<proteinExistence type="inferred from homology"/>
<evidence type="ECO:0000256" key="4">
    <source>
        <dbReference type="ARBA" id="ARBA00022729"/>
    </source>
</evidence>
<evidence type="ECO:0000256" key="1">
    <source>
        <dbReference type="ARBA" id="ARBA00004418"/>
    </source>
</evidence>
<dbReference type="Gene3D" id="3.90.1210.10">
    <property type="entry name" value="Antifreeze-like/N-acetylneuraminic acid synthase C-terminal domain"/>
    <property type="match status" value="1"/>
</dbReference>
<dbReference type="Pfam" id="PF13144">
    <property type="entry name" value="ChapFlgA"/>
    <property type="match status" value="1"/>
</dbReference>
<evidence type="ECO:0000313" key="10">
    <source>
        <dbReference type="Proteomes" id="UP000275281"/>
    </source>
</evidence>
<keyword evidence="9" id="KW-0966">Cell projection</keyword>
<dbReference type="SMART" id="SM00858">
    <property type="entry name" value="SAF"/>
    <property type="match status" value="1"/>
</dbReference>
<comment type="function">
    <text evidence="6 7">Involved in the assembly process of the P-ring formation. It may associate with FlgF on the rod constituting a structure essential for the P-ring assembly or may act as a modulator protein for the P-ring assembly.</text>
</comment>
<sequence length="238" mass="26384">MKKKPCILFSLICATAGSLCFSFSTLAKNNLHAQIHEQALDYIEQRFNDELRIPDNGELEIDVNEIDPRINIPACNSPFHFSTEPDALDKAFFSLRIACSEVNWFTYASVRVSFTKSMVVTSGTISPDTVLTASNVRVEQVDVNKARHTGFTSVDDVIGARMKYRVRGGQPIQRRMLCYVCEGDRITIAARVGGMEVKTSGIAQQDGTIGETIEVKNARSNKSVFAQVKNTQEVVVNL</sequence>
<dbReference type="PANTHER" id="PTHR36307">
    <property type="entry name" value="FLAGELLA BASAL BODY P-RING FORMATION PROTEIN FLGA"/>
    <property type="match status" value="1"/>
</dbReference>
<dbReference type="EMBL" id="RPOK01000006">
    <property type="protein sequence ID" value="RPJ64947.1"/>
    <property type="molecule type" value="Genomic_DNA"/>
</dbReference>
<keyword evidence="4 7" id="KW-0732">Signal</keyword>
<feature type="chain" id="PRO_5017852659" description="Flagella basal body P-ring formation protein FlgA" evidence="7">
    <location>
        <begin position="28"/>
        <end position="238"/>
    </location>
</feature>
<keyword evidence="9" id="KW-0969">Cilium</keyword>
<comment type="caution">
    <text evidence="9">The sequence shown here is derived from an EMBL/GenBank/DDBJ whole genome shotgun (WGS) entry which is preliminary data.</text>
</comment>
<evidence type="ECO:0000313" key="9">
    <source>
        <dbReference type="EMBL" id="RPJ64947.1"/>
    </source>
</evidence>
<evidence type="ECO:0000256" key="2">
    <source>
        <dbReference type="ARBA" id="ARBA00010474"/>
    </source>
</evidence>
<evidence type="ECO:0000256" key="6">
    <source>
        <dbReference type="ARBA" id="ARBA00025643"/>
    </source>
</evidence>
<protein>
    <recommendedName>
        <fullName evidence="3 7">Flagella basal body P-ring formation protein FlgA</fullName>
    </recommendedName>
</protein>
<keyword evidence="10" id="KW-1185">Reference proteome</keyword>
<dbReference type="NCBIfam" id="TIGR03170">
    <property type="entry name" value="flgA_cterm"/>
    <property type="match status" value="1"/>
</dbReference>